<feature type="compositionally biased region" description="Polar residues" evidence="1">
    <location>
        <begin position="99"/>
        <end position="115"/>
    </location>
</feature>
<feature type="compositionally biased region" description="Basic and acidic residues" evidence="1">
    <location>
        <begin position="61"/>
        <end position="97"/>
    </location>
</feature>
<dbReference type="Proteomes" id="UP000460412">
    <property type="component" value="Unassembled WGS sequence"/>
</dbReference>
<sequence>MNRIEFMTELAALLQDVPEEERRDAMKYYNDYFDDAGEENESQVVEELESPAKVAATIKADLESSSKEHGEFTEKGYSDSRFEHKEMPVGREDKENSYRYGSSQENNYRGHNYQDNSYQGGYSNEEYQGHGYESAGQTPPRTNNVLKVFLIIMLVIVGLPIVLPVSIAIIVVIFAGIISLIAVFGSLVIASVAVAFAGVCVFIAGLVSLVPELAVGLALIGTGIILTVIGVVATVASVRLCIIVLPGICRGCVWILRKPFQRRAVV</sequence>
<evidence type="ECO:0000313" key="3">
    <source>
        <dbReference type="EMBL" id="MXP77451.1"/>
    </source>
</evidence>
<proteinExistence type="predicted"/>
<keyword evidence="2" id="KW-0472">Membrane</keyword>
<dbReference type="EMBL" id="WUQX01000001">
    <property type="protein sequence ID" value="MXP77451.1"/>
    <property type="molecule type" value="Genomic_DNA"/>
</dbReference>
<dbReference type="RefSeq" id="WP_159752800.1">
    <property type="nucleotide sequence ID" value="NZ_WUQX01000001.1"/>
</dbReference>
<feature type="region of interest" description="Disordered" evidence="1">
    <location>
        <begin position="61"/>
        <end position="115"/>
    </location>
</feature>
<evidence type="ECO:0000256" key="2">
    <source>
        <dbReference type="SAM" id="Phobius"/>
    </source>
</evidence>
<keyword evidence="2" id="KW-0812">Transmembrane</keyword>
<evidence type="ECO:0000313" key="4">
    <source>
        <dbReference type="Proteomes" id="UP000460412"/>
    </source>
</evidence>
<protein>
    <submittedName>
        <fullName evidence="3">DUF1700 domain-containing protein</fullName>
    </submittedName>
</protein>
<gene>
    <name evidence="3" type="ORF">GN277_19350</name>
</gene>
<dbReference type="AlphaFoldDB" id="A0A7X3MJB1"/>
<evidence type="ECO:0000256" key="1">
    <source>
        <dbReference type="SAM" id="MobiDB-lite"/>
    </source>
</evidence>
<name>A0A7X3MJB1_9FIRM</name>
<accession>A0A7X3MJB1</accession>
<keyword evidence="4" id="KW-1185">Reference proteome</keyword>
<feature type="transmembrane region" description="Helical" evidence="2">
    <location>
        <begin position="213"/>
        <end position="231"/>
    </location>
</feature>
<reference evidence="3 4" key="1">
    <citation type="submission" date="2019-12" db="EMBL/GenBank/DDBJ databases">
        <title>Sporaefaciens musculi gen. nov., sp. nov., a novel bacterium isolated from the caecum of an obese mouse.</title>
        <authorList>
            <person name="Rasmussen T.S."/>
            <person name="Streidl T."/>
            <person name="Hitch T.C.A."/>
            <person name="Wortmann E."/>
            <person name="Deptula P."/>
            <person name="Hansen M."/>
            <person name="Nielsen D.S."/>
            <person name="Clavel T."/>
            <person name="Vogensen F.K."/>
        </authorList>
    </citation>
    <scope>NUCLEOTIDE SEQUENCE [LARGE SCALE GENOMIC DNA]</scope>
    <source>
        <strain evidence="3 4">WCA-9-b2</strain>
    </source>
</reference>
<keyword evidence="2" id="KW-1133">Transmembrane helix</keyword>
<comment type="caution">
    <text evidence="3">The sequence shown here is derived from an EMBL/GenBank/DDBJ whole genome shotgun (WGS) entry which is preliminary data.</text>
</comment>
<dbReference type="Pfam" id="PF22564">
    <property type="entry name" value="HAAS"/>
    <property type="match status" value="1"/>
</dbReference>
<organism evidence="3 4">
    <name type="scientific">Sporofaciens musculi</name>
    <dbReference type="NCBI Taxonomy" id="2681861"/>
    <lineage>
        <taxon>Bacteria</taxon>
        <taxon>Bacillati</taxon>
        <taxon>Bacillota</taxon>
        <taxon>Clostridia</taxon>
        <taxon>Lachnospirales</taxon>
        <taxon>Lachnospiraceae</taxon>
        <taxon>Sporofaciens</taxon>
    </lineage>
</organism>
<feature type="transmembrane region" description="Helical" evidence="2">
    <location>
        <begin position="148"/>
        <end position="175"/>
    </location>
</feature>
<feature type="transmembrane region" description="Helical" evidence="2">
    <location>
        <begin position="181"/>
        <end position="206"/>
    </location>
</feature>